<accession>A0A5C6BMI7</accession>
<organism evidence="8 9">
    <name type="scientific">Symmachiella macrocystis</name>
    <dbReference type="NCBI Taxonomy" id="2527985"/>
    <lineage>
        <taxon>Bacteria</taxon>
        <taxon>Pseudomonadati</taxon>
        <taxon>Planctomycetota</taxon>
        <taxon>Planctomycetia</taxon>
        <taxon>Planctomycetales</taxon>
        <taxon>Planctomycetaceae</taxon>
        <taxon>Symmachiella</taxon>
    </lineage>
</organism>
<evidence type="ECO:0000256" key="3">
    <source>
        <dbReference type="ARBA" id="ARBA00022475"/>
    </source>
</evidence>
<keyword evidence="4 7" id="KW-0812">Transmembrane</keyword>
<dbReference type="InterPro" id="IPR002010">
    <property type="entry name" value="T3SS_IM_R"/>
</dbReference>
<comment type="subcellular location">
    <subcellularLocation>
        <location evidence="1">Cell membrane</location>
        <topology evidence="1">Multi-pass membrane protein</topology>
    </subcellularLocation>
</comment>
<evidence type="ECO:0000256" key="4">
    <source>
        <dbReference type="ARBA" id="ARBA00022692"/>
    </source>
</evidence>
<feature type="transmembrane region" description="Helical" evidence="7">
    <location>
        <begin position="250"/>
        <end position="276"/>
    </location>
</feature>
<keyword evidence="8" id="KW-0969">Cilium</keyword>
<evidence type="ECO:0000256" key="6">
    <source>
        <dbReference type="ARBA" id="ARBA00023136"/>
    </source>
</evidence>
<dbReference type="AlphaFoldDB" id="A0A5C6BMI7"/>
<keyword evidence="9" id="KW-1185">Reference proteome</keyword>
<name>A0A5C6BMI7_9PLAN</name>
<reference evidence="8 9" key="1">
    <citation type="submission" date="2019-02" db="EMBL/GenBank/DDBJ databases">
        <title>Deep-cultivation of Planctomycetes and their phenomic and genomic characterization uncovers novel biology.</title>
        <authorList>
            <person name="Wiegand S."/>
            <person name="Jogler M."/>
            <person name="Boedeker C."/>
            <person name="Pinto D."/>
            <person name="Vollmers J."/>
            <person name="Rivas-Marin E."/>
            <person name="Kohn T."/>
            <person name="Peeters S.H."/>
            <person name="Heuer A."/>
            <person name="Rast P."/>
            <person name="Oberbeckmann S."/>
            <person name="Bunk B."/>
            <person name="Jeske O."/>
            <person name="Meyerdierks A."/>
            <person name="Storesund J.E."/>
            <person name="Kallscheuer N."/>
            <person name="Luecker S."/>
            <person name="Lage O.M."/>
            <person name="Pohl T."/>
            <person name="Merkel B.J."/>
            <person name="Hornburger P."/>
            <person name="Mueller R.-W."/>
            <person name="Bruemmer F."/>
            <person name="Labrenz M."/>
            <person name="Spormann A.M."/>
            <person name="Op Den Camp H."/>
            <person name="Overmann J."/>
            <person name="Amann R."/>
            <person name="Jetten M.S.M."/>
            <person name="Mascher T."/>
            <person name="Medema M.H."/>
            <person name="Devos D.P."/>
            <person name="Kaster A.-K."/>
            <person name="Ovreas L."/>
            <person name="Rohde M."/>
            <person name="Galperin M.Y."/>
            <person name="Jogler C."/>
        </authorList>
    </citation>
    <scope>NUCLEOTIDE SEQUENCE [LARGE SCALE GENOMIC DNA]</scope>
    <source>
        <strain evidence="8 9">CA54</strain>
    </source>
</reference>
<keyword evidence="8" id="KW-0282">Flagellum</keyword>
<dbReference type="OrthoDB" id="9797790at2"/>
<dbReference type="EMBL" id="SJPP01000001">
    <property type="protein sequence ID" value="TWU12937.1"/>
    <property type="molecule type" value="Genomic_DNA"/>
</dbReference>
<keyword evidence="5 7" id="KW-1133">Transmembrane helix</keyword>
<protein>
    <submittedName>
        <fullName evidence="8">Flagellar biosynthetic protein FliR</fullName>
    </submittedName>
</protein>
<keyword evidence="8" id="KW-0966">Cell projection</keyword>
<dbReference type="GO" id="GO:0006605">
    <property type="term" value="P:protein targeting"/>
    <property type="evidence" value="ECO:0007669"/>
    <property type="project" value="InterPro"/>
</dbReference>
<dbReference type="GO" id="GO:0005886">
    <property type="term" value="C:plasma membrane"/>
    <property type="evidence" value="ECO:0007669"/>
    <property type="project" value="UniProtKB-SubCell"/>
</dbReference>
<dbReference type="Pfam" id="PF01311">
    <property type="entry name" value="Bac_export_1"/>
    <property type="match status" value="1"/>
</dbReference>
<dbReference type="RefSeq" id="WP_146370344.1">
    <property type="nucleotide sequence ID" value="NZ_SJPP01000001.1"/>
</dbReference>
<keyword evidence="3" id="KW-1003">Cell membrane</keyword>
<dbReference type="Proteomes" id="UP000320735">
    <property type="component" value="Unassembled WGS sequence"/>
</dbReference>
<evidence type="ECO:0000256" key="1">
    <source>
        <dbReference type="ARBA" id="ARBA00004651"/>
    </source>
</evidence>
<evidence type="ECO:0000256" key="2">
    <source>
        <dbReference type="ARBA" id="ARBA00009772"/>
    </source>
</evidence>
<proteinExistence type="inferred from homology"/>
<evidence type="ECO:0000313" key="8">
    <source>
        <dbReference type="EMBL" id="TWU12937.1"/>
    </source>
</evidence>
<feature type="transmembrane region" description="Helical" evidence="7">
    <location>
        <begin position="140"/>
        <end position="162"/>
    </location>
</feature>
<feature type="transmembrane region" description="Helical" evidence="7">
    <location>
        <begin position="28"/>
        <end position="49"/>
    </location>
</feature>
<gene>
    <name evidence="8" type="primary">fliR</name>
    <name evidence="8" type="ORF">CA54_17630</name>
</gene>
<evidence type="ECO:0000313" key="9">
    <source>
        <dbReference type="Proteomes" id="UP000320735"/>
    </source>
</evidence>
<comment type="similarity">
    <text evidence="2">Belongs to the FliR/MopE/SpaR family.</text>
</comment>
<evidence type="ECO:0000256" key="7">
    <source>
        <dbReference type="SAM" id="Phobius"/>
    </source>
</evidence>
<keyword evidence="6 7" id="KW-0472">Membrane</keyword>
<sequence length="331" mass="34744">MTELLSNLLHETAGSNALNALTGTAIGYFYAFTFVMLRMAGLMTIGPVFGHPGLPVNVRVLLVVALSMLVTPAIFAEAPWQTVAKYDVNGDGLLAIDEAPVKMQPRIARLLESAPPGRQDAVSPQQLVTSIEPPKSLVDYLWSGVGEFSLGLVLGIGVTIILSGLQLAGHMIDQQSGTAVGEIFNPAFNTSETVTARLLSWLGLAIFLAVDGQLSMVSALLETYQAFPIGEGFVDSGAIDLLHNLFIRSLALALQVAAPVLAVMSLIAVTMGFLGLSVPQINVLVVGFPIRATISLVVVSLTLVGAGGVIVEAVETCIEQLEYAIVGVPPL</sequence>
<feature type="transmembrane region" description="Helical" evidence="7">
    <location>
        <begin position="288"/>
        <end position="311"/>
    </location>
</feature>
<dbReference type="PANTHER" id="PTHR30065">
    <property type="entry name" value="FLAGELLAR BIOSYNTHETIC PROTEIN FLIR"/>
    <property type="match status" value="1"/>
</dbReference>
<dbReference type="PANTHER" id="PTHR30065:SF1">
    <property type="entry name" value="SURFACE PRESENTATION OF ANTIGENS PROTEIN SPAR"/>
    <property type="match status" value="1"/>
</dbReference>
<feature type="transmembrane region" description="Helical" evidence="7">
    <location>
        <begin position="56"/>
        <end position="76"/>
    </location>
</feature>
<comment type="caution">
    <text evidence="8">The sequence shown here is derived from an EMBL/GenBank/DDBJ whole genome shotgun (WGS) entry which is preliminary data.</text>
</comment>
<evidence type="ECO:0000256" key="5">
    <source>
        <dbReference type="ARBA" id="ARBA00022989"/>
    </source>
</evidence>